<dbReference type="PANTHER" id="PTHR33525:SF4">
    <property type="entry name" value="CYCLIC DI-GMP PHOSPHODIESTERASE CDGJ"/>
    <property type="match status" value="1"/>
</dbReference>
<evidence type="ECO:0000313" key="3">
    <source>
        <dbReference type="Proteomes" id="UP000484255"/>
    </source>
</evidence>
<keyword evidence="3" id="KW-1185">Reference proteome</keyword>
<accession>A0A7C9TJY3</accession>
<feature type="domain" description="HDOD" evidence="1">
    <location>
        <begin position="183"/>
        <end position="364"/>
    </location>
</feature>
<dbReference type="InterPro" id="IPR013976">
    <property type="entry name" value="HDOD"/>
</dbReference>
<organism evidence="2 3">
    <name type="scientific">Ideonella livida</name>
    <dbReference type="NCBI Taxonomy" id="2707176"/>
    <lineage>
        <taxon>Bacteria</taxon>
        <taxon>Pseudomonadati</taxon>
        <taxon>Pseudomonadota</taxon>
        <taxon>Betaproteobacteria</taxon>
        <taxon>Burkholderiales</taxon>
        <taxon>Sphaerotilaceae</taxon>
        <taxon>Ideonella</taxon>
    </lineage>
</organism>
<dbReference type="PROSITE" id="PS51833">
    <property type="entry name" value="HDOD"/>
    <property type="match status" value="1"/>
</dbReference>
<dbReference type="InterPro" id="IPR052340">
    <property type="entry name" value="RNase_Y/CdgJ"/>
</dbReference>
<dbReference type="RefSeq" id="WP_163455784.1">
    <property type="nucleotide sequence ID" value="NZ_JAAGOH010000001.1"/>
</dbReference>
<protein>
    <submittedName>
        <fullName evidence="2">HDOD domain-containing protein</fullName>
    </submittedName>
</protein>
<name>A0A7C9TJY3_9BURK</name>
<sequence>MTPEPSLHDRLALAASAWFDRQHQAVATRLSVAALPGVAPPPAGALWAWLAAQWPAGLGPLVVNPMREDWVDATALAACQAPQLRLEAPAFLAPALLDPQAGLAPDQRVLRLGAPGTVPPGTGWCVLPAAPGAGQVAGVAWVLAGADQPEAALQALAQGAAAVQGWPLEDVAAPRPATGRRAPNAELRVVTDLLQRLDRDESPARLEAVLKGAPALGFRLLRYLNSPGFGLAVEVQSFQHAVMLLGSQRLRRWLALLLASSADDPRARPLMLLAVRRALLMESLLPEGDPLRGEAFLCGVFSLLDRMLGQPMPQLLADLPVAQAVGTALLDRQGPLAPLLALAEVAEREVPQDVVEAAADLLLTPGEVNRALWRALVLAQRLLAG</sequence>
<dbReference type="Pfam" id="PF08668">
    <property type="entry name" value="HDOD"/>
    <property type="match status" value="1"/>
</dbReference>
<dbReference type="Proteomes" id="UP000484255">
    <property type="component" value="Unassembled WGS sequence"/>
</dbReference>
<dbReference type="Gene3D" id="1.10.3210.10">
    <property type="entry name" value="Hypothetical protein af1432"/>
    <property type="match status" value="1"/>
</dbReference>
<gene>
    <name evidence="2" type="ORF">G3A44_01920</name>
</gene>
<reference evidence="2 3" key="1">
    <citation type="submission" date="2020-02" db="EMBL/GenBank/DDBJ databases">
        <title>Ideonella bacterium strain TBM-1.</title>
        <authorList>
            <person name="Chen W.-M."/>
        </authorList>
    </citation>
    <scope>NUCLEOTIDE SEQUENCE [LARGE SCALE GENOMIC DNA]</scope>
    <source>
        <strain evidence="2 3">TBM-1</strain>
    </source>
</reference>
<dbReference type="AlphaFoldDB" id="A0A7C9TJY3"/>
<comment type="caution">
    <text evidence="2">The sequence shown here is derived from an EMBL/GenBank/DDBJ whole genome shotgun (WGS) entry which is preliminary data.</text>
</comment>
<evidence type="ECO:0000259" key="1">
    <source>
        <dbReference type="PROSITE" id="PS51833"/>
    </source>
</evidence>
<dbReference type="PANTHER" id="PTHR33525">
    <property type="match status" value="1"/>
</dbReference>
<proteinExistence type="predicted"/>
<dbReference type="EMBL" id="JAAGOH010000001">
    <property type="protein sequence ID" value="NDY89946.1"/>
    <property type="molecule type" value="Genomic_DNA"/>
</dbReference>
<evidence type="ECO:0000313" key="2">
    <source>
        <dbReference type="EMBL" id="NDY89946.1"/>
    </source>
</evidence>
<dbReference type="SUPFAM" id="SSF109604">
    <property type="entry name" value="HD-domain/PDEase-like"/>
    <property type="match status" value="1"/>
</dbReference>